<reference evidence="7" key="1">
    <citation type="submission" date="2025-08" db="UniProtKB">
        <authorList>
            <consortium name="RefSeq"/>
        </authorList>
    </citation>
    <scope>IDENTIFICATION</scope>
</reference>
<evidence type="ECO:0000313" key="7">
    <source>
        <dbReference type="RefSeq" id="XP_026190571.1"/>
    </source>
</evidence>
<dbReference type="OrthoDB" id="1721884at2759"/>
<accession>A0A6P6RRY8</accession>
<dbReference type="PRINTS" id="PR00127">
    <property type="entry name" value="CLPPROTEASEP"/>
</dbReference>
<dbReference type="Gene3D" id="3.90.226.10">
    <property type="entry name" value="2-enoyl-CoA Hydratase, Chain A, domain 1"/>
    <property type="match status" value="2"/>
</dbReference>
<dbReference type="GO" id="GO:0009368">
    <property type="term" value="C:endopeptidase Clp complex"/>
    <property type="evidence" value="ECO:0007669"/>
    <property type="project" value="TreeGrafter"/>
</dbReference>
<proteinExistence type="inferred from homology"/>
<evidence type="ECO:0000256" key="1">
    <source>
        <dbReference type="ARBA" id="ARBA00007039"/>
    </source>
</evidence>
<dbReference type="PANTHER" id="PTHR10381">
    <property type="entry name" value="ATP-DEPENDENT CLP PROTEASE PROTEOLYTIC SUBUNIT"/>
    <property type="match status" value="1"/>
</dbReference>
<dbReference type="PANTHER" id="PTHR10381:SF70">
    <property type="entry name" value="ATP-DEPENDENT CLP PROTEASE PROTEOLYTIC SUBUNIT"/>
    <property type="match status" value="1"/>
</dbReference>
<dbReference type="InterPro" id="IPR023562">
    <property type="entry name" value="ClpP/TepA"/>
</dbReference>
<keyword evidence="3" id="KW-0378">Hydrolase</keyword>
<dbReference type="GO" id="GO:0004252">
    <property type="term" value="F:serine-type endopeptidase activity"/>
    <property type="evidence" value="ECO:0007669"/>
    <property type="project" value="InterPro"/>
</dbReference>
<keyword evidence="2" id="KW-0963">Cytoplasm</keyword>
<comment type="similarity">
    <text evidence="1 4">Belongs to the peptidase S14 family.</text>
</comment>
<keyword evidence="5" id="KW-1133">Transmembrane helix</keyword>
<dbReference type="GO" id="GO:0051117">
    <property type="term" value="F:ATPase binding"/>
    <property type="evidence" value="ECO:0007669"/>
    <property type="project" value="TreeGrafter"/>
</dbReference>
<evidence type="ECO:0000256" key="4">
    <source>
        <dbReference type="RuleBase" id="RU003567"/>
    </source>
</evidence>
<evidence type="ECO:0000256" key="2">
    <source>
        <dbReference type="ARBA" id="ARBA00022490"/>
    </source>
</evidence>
<dbReference type="AlphaFoldDB" id="A0A6P6RRY8"/>
<dbReference type="SUPFAM" id="SSF52096">
    <property type="entry name" value="ClpP/crotonase"/>
    <property type="match status" value="1"/>
</dbReference>
<sequence>MHIKLCGGPSRVSLLLGPLVSSPTGVFAYLLLLYLVSSPTQSVIVTRALLPAFVNCASIASVCVQTPRDLVSPLKAYRPSDPCRKGRRGTTLTLKALVESGPAIPPPQHPANPPLLPTALRSGSDIFSHLLHFSKRIFLWGPLTDEVAAALTAQLLLLCGETQERNKENKRRNRHDNLIKTISNDVEGKEEQDNTSVELVINCKGGSLTAGLALYDVLSLVSNTLSVRTLAVGAAGHMGALLLCAGKKGHRRVTKNARIFFCESTGKWTECVIIARCHSQVDSHPHYAASERVLVVGGVAVALLLLFGNSSTRRLIAPQSNAAFEVFSIYSNVHERTQVGNHWQKTATNNGRRIPDQRARGKSIFRLFFYCAAHAQGSANELLSQAASLASQERSMDKLLARHTKCPINEISKWRRQSKVFSAEEARAVGLVDTVIAEENNIERTSLH</sequence>
<dbReference type="Proteomes" id="UP000515125">
    <property type="component" value="Unplaced"/>
</dbReference>
<dbReference type="RefSeq" id="XP_026190571.1">
    <property type="nucleotide sequence ID" value="XM_026334786.1"/>
</dbReference>
<keyword evidence="5" id="KW-0472">Membrane</keyword>
<feature type="transmembrane region" description="Helical" evidence="5">
    <location>
        <begin position="12"/>
        <end position="36"/>
    </location>
</feature>
<name>A0A6P6RRY8_9EIME</name>
<evidence type="ECO:0000256" key="5">
    <source>
        <dbReference type="SAM" id="Phobius"/>
    </source>
</evidence>
<gene>
    <name evidence="7" type="primary">LOC113146684</name>
</gene>
<evidence type="ECO:0000313" key="6">
    <source>
        <dbReference type="Proteomes" id="UP000515125"/>
    </source>
</evidence>
<dbReference type="GO" id="GO:0004176">
    <property type="term" value="F:ATP-dependent peptidase activity"/>
    <property type="evidence" value="ECO:0007669"/>
    <property type="project" value="InterPro"/>
</dbReference>
<dbReference type="GeneID" id="113146684"/>
<dbReference type="GO" id="GO:0006515">
    <property type="term" value="P:protein quality control for misfolded or incompletely synthesized proteins"/>
    <property type="evidence" value="ECO:0007669"/>
    <property type="project" value="TreeGrafter"/>
</dbReference>
<dbReference type="Pfam" id="PF00574">
    <property type="entry name" value="CLP_protease"/>
    <property type="match status" value="2"/>
</dbReference>
<organism evidence="6 7">
    <name type="scientific">Cyclospora cayetanensis</name>
    <dbReference type="NCBI Taxonomy" id="88456"/>
    <lineage>
        <taxon>Eukaryota</taxon>
        <taxon>Sar</taxon>
        <taxon>Alveolata</taxon>
        <taxon>Apicomplexa</taxon>
        <taxon>Conoidasida</taxon>
        <taxon>Coccidia</taxon>
        <taxon>Eucoccidiorida</taxon>
        <taxon>Eimeriorina</taxon>
        <taxon>Eimeriidae</taxon>
        <taxon>Cyclospora</taxon>
    </lineage>
</organism>
<keyword evidence="5" id="KW-0812">Transmembrane</keyword>
<evidence type="ECO:0000256" key="3">
    <source>
        <dbReference type="ARBA" id="ARBA00022801"/>
    </source>
</evidence>
<keyword evidence="6" id="KW-1185">Reference proteome</keyword>
<dbReference type="InterPro" id="IPR001907">
    <property type="entry name" value="ClpP"/>
</dbReference>
<protein>
    <recommendedName>
        <fullName evidence="4">ATP-dependent Clp protease proteolytic subunit</fullName>
    </recommendedName>
</protein>
<dbReference type="InterPro" id="IPR029045">
    <property type="entry name" value="ClpP/crotonase-like_dom_sf"/>
</dbReference>